<name>H8GQU6_METAL</name>
<sequence>MAISEETRKTHDTPSKCANPACSCNVSPDRKYCSEQCAGMATMDSCDCGHLECEAYTEQER</sequence>
<gene>
    <name evidence="1" type="ORF">Metal_3429</name>
</gene>
<proteinExistence type="predicted"/>
<dbReference type="RefSeq" id="WP_005374153.1">
    <property type="nucleotide sequence ID" value="NZ_CM001475.1"/>
</dbReference>
<organism evidence="1 2">
    <name type="scientific">Methylomicrobium album BG8</name>
    <dbReference type="NCBI Taxonomy" id="686340"/>
    <lineage>
        <taxon>Bacteria</taxon>
        <taxon>Pseudomonadati</taxon>
        <taxon>Pseudomonadota</taxon>
        <taxon>Gammaproteobacteria</taxon>
        <taxon>Methylococcales</taxon>
        <taxon>Methylococcaceae</taxon>
        <taxon>Methylomicrobium</taxon>
    </lineage>
</organism>
<keyword evidence="2" id="KW-1185">Reference proteome</keyword>
<dbReference type="HOGENOM" id="CLU_2917305_0_0_6"/>
<evidence type="ECO:0000313" key="1">
    <source>
        <dbReference type="EMBL" id="EIC31081.1"/>
    </source>
</evidence>
<dbReference type="STRING" id="686340.Metal_3429"/>
<reference evidence="1 2" key="1">
    <citation type="journal article" date="2013" name="Genome Announc.">
        <title>Genome Sequence of the Obligate Gammaproteobacterial Methanotroph Methylomicrobium album Strain BG8.</title>
        <authorList>
            <person name="Kits K.D."/>
            <person name="Kalyuzhnaya M.G."/>
            <person name="Klotz M.G."/>
            <person name="Jetten M.S."/>
            <person name="Op den Camp H.J."/>
            <person name="Vuilleumier S."/>
            <person name="Bringel F."/>
            <person name="Dispirito A.A."/>
            <person name="Murrell J.C."/>
            <person name="Bruce D."/>
            <person name="Cheng J.F."/>
            <person name="Copeland A."/>
            <person name="Goodwin L."/>
            <person name="Hauser L."/>
            <person name="Lajus A."/>
            <person name="Land M.L."/>
            <person name="Lapidus A."/>
            <person name="Lucas S."/>
            <person name="Medigue C."/>
            <person name="Pitluck S."/>
            <person name="Woyke T."/>
            <person name="Zeytun A."/>
            <person name="Stein L.Y."/>
        </authorList>
    </citation>
    <scope>NUCLEOTIDE SEQUENCE [LARGE SCALE GENOMIC DNA]</scope>
    <source>
        <strain evidence="1 2">BG8</strain>
    </source>
</reference>
<evidence type="ECO:0008006" key="3">
    <source>
        <dbReference type="Google" id="ProtNLM"/>
    </source>
</evidence>
<dbReference type="AlphaFoldDB" id="H8GQU6"/>
<protein>
    <recommendedName>
        <fullName evidence="3">Prokaryotic metallothionein</fullName>
    </recommendedName>
</protein>
<dbReference type="EMBL" id="CM001475">
    <property type="protein sequence ID" value="EIC31081.1"/>
    <property type="molecule type" value="Genomic_DNA"/>
</dbReference>
<accession>H8GQU6</accession>
<dbReference type="Proteomes" id="UP000005090">
    <property type="component" value="Chromosome"/>
</dbReference>
<evidence type="ECO:0000313" key="2">
    <source>
        <dbReference type="Proteomes" id="UP000005090"/>
    </source>
</evidence>